<protein>
    <submittedName>
        <fullName evidence="1">Uncharacterized protein</fullName>
    </submittedName>
</protein>
<gene>
    <name evidence="1" type="ORF">K1I51_04475</name>
</gene>
<dbReference type="Proteomes" id="UP001198057">
    <property type="component" value="Unassembled WGS sequence"/>
</dbReference>
<dbReference type="EMBL" id="JAHZQR010000006">
    <property type="protein sequence ID" value="MBZ2155884.1"/>
    <property type="molecule type" value="Genomic_DNA"/>
</dbReference>
<reference evidence="1" key="1">
    <citation type="submission" date="2021-07" db="EMBL/GenBank/DDBJ databases">
        <title>Occurrence of streptococci in the human mouth that bind to a non-human glycan.</title>
        <authorList>
            <person name="Cross B."/>
            <person name="Thamadilok S."/>
            <person name="Bensing B."/>
            <person name="Sasmal A."/>
            <person name="Khedri Z."/>
            <person name="Deng L."/>
            <person name="Yu H."/>
            <person name="Mehta A."/>
            <person name="Aluvathingal J."/>
            <person name="Nadendla S."/>
            <person name="Vickerman M."/>
            <person name="Chen X."/>
            <person name="Dewhirst F."/>
            <person name="Gill A."/>
            <person name="Lettrichova I."/>
            <person name="Diaz S."/>
            <person name="Gill S."/>
            <person name="Tettelin H."/>
            <person name="Iverson T."/>
            <person name="Sullam P."/>
            <person name="Varki A."/>
            <person name="Ruhl S."/>
        </authorList>
    </citation>
    <scope>NUCLEOTIDE SEQUENCE</scope>
    <source>
        <strain evidence="1">SK81</strain>
    </source>
</reference>
<proteinExistence type="predicted"/>
<sequence>MEENLNPNIDPRIKFKLLPPATIIKNFVDGEPDCNYENYLLELLNKSSHFKDKGQSPFSKPLNENNGQCDAISKNYEIDFKLLSSSTRLQASHLFSPGISNYGDGIIGIHESKKKFGEVKATQIHVAFRTRDISELTRLGENFLNIRKYGIERDIIKVLKMLEKQKNLLLFFPYSFELIDILETDNSDDIIVSALNYDFHSLFEYRSLKAKGFDAYFVTIFQDRFYIFSILDGTLCLIEKVDCMLLPTFIKLKNYHLYL</sequence>
<organism evidence="1 2">
    <name type="scientific">Streptococcus anginosus</name>
    <dbReference type="NCBI Taxonomy" id="1328"/>
    <lineage>
        <taxon>Bacteria</taxon>
        <taxon>Bacillati</taxon>
        <taxon>Bacillota</taxon>
        <taxon>Bacilli</taxon>
        <taxon>Lactobacillales</taxon>
        <taxon>Streptococcaceae</taxon>
        <taxon>Streptococcus</taxon>
        <taxon>Streptococcus anginosus group</taxon>
    </lineage>
</organism>
<evidence type="ECO:0000313" key="2">
    <source>
        <dbReference type="Proteomes" id="UP001198057"/>
    </source>
</evidence>
<name>A0AAP2KAS0_STRAP</name>
<dbReference type="RefSeq" id="WP_106100784.1">
    <property type="nucleotide sequence ID" value="NZ_JAHZQR010000006.1"/>
</dbReference>
<dbReference type="AlphaFoldDB" id="A0AAP2KAS0"/>
<accession>A0AAP2KAS0</accession>
<evidence type="ECO:0000313" key="1">
    <source>
        <dbReference type="EMBL" id="MBZ2155884.1"/>
    </source>
</evidence>
<comment type="caution">
    <text evidence="1">The sequence shown here is derived from an EMBL/GenBank/DDBJ whole genome shotgun (WGS) entry which is preliminary data.</text>
</comment>